<proteinExistence type="predicted"/>
<keyword evidence="1" id="KW-0812">Transmembrane</keyword>
<dbReference type="AlphaFoldDB" id="A0A166KVI8"/>
<keyword evidence="1" id="KW-0472">Membrane</keyword>
<feature type="transmembrane region" description="Helical" evidence="1">
    <location>
        <begin position="25"/>
        <end position="42"/>
    </location>
</feature>
<gene>
    <name evidence="2" type="ORF">A2T98_01665</name>
</gene>
<reference evidence="2 3" key="1">
    <citation type="submission" date="2016-04" db="EMBL/GenBank/DDBJ databases">
        <title>Draft Genome Assembly of the Bloom-forming Cyanobacterium Nodularia spumigena Strain CENA596 in Shrimp Production Ponds.</title>
        <authorList>
            <person name="Popin R.V."/>
            <person name="Rigonato J."/>
            <person name="Abreu V.A."/>
            <person name="Andreote A.P."/>
            <person name="Silveira S.B."/>
            <person name="Odebrecht C."/>
            <person name="Fiore M.F."/>
        </authorList>
    </citation>
    <scope>NUCLEOTIDE SEQUENCE [LARGE SCALE GENOMIC DNA]</scope>
    <source>
        <strain evidence="2 3">CENA596</strain>
    </source>
</reference>
<dbReference type="Proteomes" id="UP000076555">
    <property type="component" value="Unassembled WGS sequence"/>
</dbReference>
<dbReference type="EMBL" id="LWAJ01000015">
    <property type="protein sequence ID" value="KZL51592.1"/>
    <property type="molecule type" value="Genomic_DNA"/>
</dbReference>
<evidence type="ECO:0000256" key="1">
    <source>
        <dbReference type="SAM" id="Phobius"/>
    </source>
</evidence>
<evidence type="ECO:0000313" key="3">
    <source>
        <dbReference type="Proteomes" id="UP000076555"/>
    </source>
</evidence>
<keyword evidence="1" id="KW-1133">Transmembrane helix</keyword>
<dbReference type="OrthoDB" id="426278at2"/>
<sequence>MGKKKQKKRELSPDKDIRFITTRKIWEMTVGILAICIPLAGVTRSGPILPLAAIFGATLSTVAVWRSDEKNAKSHDLSAQQLEIIQQRLANLETIVSSDEFDLNKKIKQLEITEKTKRSRNKKNKQ</sequence>
<accession>A0A166KVI8</accession>
<dbReference type="RefSeq" id="WP_063871284.1">
    <property type="nucleotide sequence ID" value="NZ_CAWMRI010000015.1"/>
</dbReference>
<organism evidence="2 3">
    <name type="scientific">Nodularia spumigena CENA596</name>
    <dbReference type="NCBI Taxonomy" id="1819295"/>
    <lineage>
        <taxon>Bacteria</taxon>
        <taxon>Bacillati</taxon>
        <taxon>Cyanobacteriota</taxon>
        <taxon>Cyanophyceae</taxon>
        <taxon>Nostocales</taxon>
        <taxon>Nodulariaceae</taxon>
        <taxon>Nodularia</taxon>
    </lineage>
</organism>
<name>A0A166KVI8_NODSP</name>
<feature type="transmembrane region" description="Helical" evidence="1">
    <location>
        <begin position="48"/>
        <end position="65"/>
    </location>
</feature>
<evidence type="ECO:0000313" key="2">
    <source>
        <dbReference type="EMBL" id="KZL51592.1"/>
    </source>
</evidence>
<comment type="caution">
    <text evidence="2">The sequence shown here is derived from an EMBL/GenBank/DDBJ whole genome shotgun (WGS) entry which is preliminary data.</text>
</comment>
<protein>
    <submittedName>
        <fullName evidence="2">Uncharacterized protein</fullName>
    </submittedName>
</protein>